<dbReference type="PANTHER" id="PTHR47354:SF1">
    <property type="entry name" value="CARNITINE MONOOXYGENASE REDUCTASE SUBUNIT"/>
    <property type="match status" value="1"/>
</dbReference>
<dbReference type="CDD" id="cd06185">
    <property type="entry name" value="PDR_like"/>
    <property type="match status" value="1"/>
</dbReference>
<dbReference type="RefSeq" id="WP_345731062.1">
    <property type="nucleotide sequence ID" value="NZ_BAAAYN010000038.1"/>
</dbReference>
<dbReference type="CDD" id="cd00207">
    <property type="entry name" value="fer2"/>
    <property type="match status" value="1"/>
</dbReference>
<dbReference type="InterPro" id="IPR036010">
    <property type="entry name" value="2Fe-2S_ferredoxin-like_sf"/>
</dbReference>
<dbReference type="PROSITE" id="PS51085">
    <property type="entry name" value="2FE2S_FER_2"/>
    <property type="match status" value="1"/>
</dbReference>
<accession>A0ABP6T519</accession>
<dbReference type="PRINTS" id="PR00409">
    <property type="entry name" value="PHDIOXRDTASE"/>
</dbReference>
<gene>
    <name evidence="10" type="ORF">GCM10020369_54400</name>
</gene>
<dbReference type="EMBL" id="BAAAYN010000038">
    <property type="protein sequence ID" value="GAA3392494.1"/>
    <property type="molecule type" value="Genomic_DNA"/>
</dbReference>
<keyword evidence="7" id="KW-0411">Iron-sulfur</keyword>
<keyword evidence="2" id="KW-0285">Flavoprotein</keyword>
<dbReference type="Gene3D" id="3.10.20.30">
    <property type="match status" value="1"/>
</dbReference>
<dbReference type="SUPFAM" id="SSF63380">
    <property type="entry name" value="Riboflavin synthase domain-like"/>
    <property type="match status" value="1"/>
</dbReference>
<dbReference type="InterPro" id="IPR017938">
    <property type="entry name" value="Riboflavin_synthase-like_b-brl"/>
</dbReference>
<dbReference type="InterPro" id="IPR001041">
    <property type="entry name" value="2Fe-2S_ferredoxin-type"/>
</dbReference>
<dbReference type="InterPro" id="IPR012675">
    <property type="entry name" value="Beta-grasp_dom_sf"/>
</dbReference>
<keyword evidence="4" id="KW-0479">Metal-binding</keyword>
<evidence type="ECO:0000256" key="3">
    <source>
        <dbReference type="ARBA" id="ARBA00022714"/>
    </source>
</evidence>
<evidence type="ECO:0000256" key="1">
    <source>
        <dbReference type="ARBA" id="ARBA00001974"/>
    </source>
</evidence>
<reference evidence="11" key="1">
    <citation type="journal article" date="2019" name="Int. J. Syst. Evol. Microbiol.">
        <title>The Global Catalogue of Microorganisms (GCM) 10K type strain sequencing project: providing services to taxonomists for standard genome sequencing and annotation.</title>
        <authorList>
            <consortium name="The Broad Institute Genomics Platform"/>
            <consortium name="The Broad Institute Genome Sequencing Center for Infectious Disease"/>
            <person name="Wu L."/>
            <person name="Ma J."/>
        </authorList>
    </citation>
    <scope>NUCLEOTIDE SEQUENCE [LARGE SCALE GENOMIC DNA]</scope>
    <source>
        <strain evidence="11">JCM 9458</strain>
    </source>
</reference>
<evidence type="ECO:0000259" key="9">
    <source>
        <dbReference type="PROSITE" id="PS51384"/>
    </source>
</evidence>
<dbReference type="Pfam" id="PF22290">
    <property type="entry name" value="DmmA-like_N"/>
    <property type="match status" value="1"/>
</dbReference>
<feature type="domain" description="FAD-binding FR-type" evidence="9">
    <location>
        <begin position="1"/>
        <end position="101"/>
    </location>
</feature>
<dbReference type="InterPro" id="IPR017927">
    <property type="entry name" value="FAD-bd_FR_type"/>
</dbReference>
<evidence type="ECO:0000259" key="8">
    <source>
        <dbReference type="PROSITE" id="PS51085"/>
    </source>
</evidence>
<comment type="cofactor">
    <cofactor evidence="1">
        <name>FAD</name>
        <dbReference type="ChEBI" id="CHEBI:57692"/>
    </cofactor>
</comment>
<dbReference type="SUPFAM" id="SSF54292">
    <property type="entry name" value="2Fe-2S ferredoxin-like"/>
    <property type="match status" value="1"/>
</dbReference>
<evidence type="ECO:0000313" key="11">
    <source>
        <dbReference type="Proteomes" id="UP001501676"/>
    </source>
</evidence>
<evidence type="ECO:0000256" key="6">
    <source>
        <dbReference type="ARBA" id="ARBA00023004"/>
    </source>
</evidence>
<keyword evidence="6" id="KW-0408">Iron</keyword>
<dbReference type="SUPFAM" id="SSF52343">
    <property type="entry name" value="Ferredoxin reductase-like, C-terminal NADP-linked domain"/>
    <property type="match status" value="1"/>
</dbReference>
<dbReference type="Pfam" id="PF00111">
    <property type="entry name" value="Fer2"/>
    <property type="match status" value="1"/>
</dbReference>
<evidence type="ECO:0000256" key="2">
    <source>
        <dbReference type="ARBA" id="ARBA00022630"/>
    </source>
</evidence>
<evidence type="ECO:0000256" key="7">
    <source>
        <dbReference type="ARBA" id="ARBA00023014"/>
    </source>
</evidence>
<dbReference type="InterPro" id="IPR050415">
    <property type="entry name" value="MRET"/>
</dbReference>
<dbReference type="PANTHER" id="PTHR47354">
    <property type="entry name" value="NADH OXIDOREDUCTASE HCR"/>
    <property type="match status" value="1"/>
</dbReference>
<dbReference type="InterPro" id="IPR039261">
    <property type="entry name" value="FNR_nucleotide-bd"/>
</dbReference>
<dbReference type="InterPro" id="IPR054582">
    <property type="entry name" value="DmmA-like_N"/>
</dbReference>
<dbReference type="Gene3D" id="2.40.30.10">
    <property type="entry name" value="Translation factors"/>
    <property type="match status" value="1"/>
</dbReference>
<comment type="caution">
    <text evidence="10">The sequence shown here is derived from an EMBL/GenBank/DDBJ whole genome shotgun (WGS) entry which is preliminary data.</text>
</comment>
<keyword evidence="11" id="KW-1185">Reference proteome</keyword>
<evidence type="ECO:0000313" key="10">
    <source>
        <dbReference type="EMBL" id="GAA3392494.1"/>
    </source>
</evidence>
<proteinExistence type="predicted"/>
<keyword evidence="5" id="KW-0560">Oxidoreductase</keyword>
<sequence>MTVLRLVVRRTTEVADGIREIAFAAEDGAPLPPHPPGSHLVVESGPARNAYSLTNVGRAPAEYTIAVLRRPDGRGGSEHLHRLRPGDRIAASRPRSAFAPVSTARRHLLIAGGIGITPVLAHVRDARLWGRTVELLYVHRPGAGAFAGELVDHLGPRLFRTTDRDAFGRRLATALTTQPLGTHLYVCGPGSLTDQVVTEASAAGWVPQRLHLERFVPAEPASGRAFVARLARSGRDVVVPSGTSLLDAVRAAGIDVPNLCRQGICGECRVGVLAGTPLHRDEYLADDERAAGDAVMCCVSRSETDTLELDL</sequence>
<dbReference type="PROSITE" id="PS51384">
    <property type="entry name" value="FAD_FR"/>
    <property type="match status" value="1"/>
</dbReference>
<evidence type="ECO:0000256" key="4">
    <source>
        <dbReference type="ARBA" id="ARBA00022723"/>
    </source>
</evidence>
<organism evidence="10 11">
    <name type="scientific">Cryptosporangium minutisporangium</name>
    <dbReference type="NCBI Taxonomy" id="113569"/>
    <lineage>
        <taxon>Bacteria</taxon>
        <taxon>Bacillati</taxon>
        <taxon>Actinomycetota</taxon>
        <taxon>Actinomycetes</taxon>
        <taxon>Cryptosporangiales</taxon>
        <taxon>Cryptosporangiaceae</taxon>
        <taxon>Cryptosporangium</taxon>
    </lineage>
</organism>
<evidence type="ECO:0000256" key="5">
    <source>
        <dbReference type="ARBA" id="ARBA00023002"/>
    </source>
</evidence>
<dbReference type="Proteomes" id="UP001501676">
    <property type="component" value="Unassembled WGS sequence"/>
</dbReference>
<name>A0ABP6T519_9ACTN</name>
<feature type="domain" description="2Fe-2S ferredoxin-type" evidence="8">
    <location>
        <begin position="226"/>
        <end position="311"/>
    </location>
</feature>
<protein>
    <submittedName>
        <fullName evidence="10">PDR/VanB family oxidoreductase</fullName>
    </submittedName>
</protein>
<keyword evidence="3" id="KW-0001">2Fe-2S</keyword>
<dbReference type="Gene3D" id="3.40.50.80">
    <property type="entry name" value="Nucleotide-binding domain of ferredoxin-NADP reductase (FNR) module"/>
    <property type="match status" value="1"/>
</dbReference>